<dbReference type="GO" id="GO:0006400">
    <property type="term" value="P:tRNA modification"/>
    <property type="evidence" value="ECO:0007669"/>
    <property type="project" value="UniProtKB-UniRule"/>
</dbReference>
<comment type="similarity">
    <text evidence="6">Belongs to the tRNA(Ile)-lysidine synthase family.</text>
</comment>
<dbReference type="RefSeq" id="WP_039455922.1">
    <property type="nucleotide sequence ID" value="NZ_JSWE01000092.1"/>
</dbReference>
<keyword evidence="6" id="KW-0963">Cytoplasm</keyword>
<accession>A0A0C1QJE0</accession>
<dbReference type="InterPro" id="IPR012795">
    <property type="entry name" value="tRNA_Ile_lys_synt_N"/>
</dbReference>
<dbReference type="NCBIfam" id="TIGR02432">
    <property type="entry name" value="lysidine_TilS_N"/>
    <property type="match status" value="1"/>
</dbReference>
<keyword evidence="3 6" id="KW-0547">Nucleotide-binding</keyword>
<name>A0A0C1QJE0_9RICK</name>
<feature type="binding site" evidence="6">
    <location>
        <begin position="29"/>
        <end position="34"/>
    </location>
    <ligand>
        <name>ATP</name>
        <dbReference type="ChEBI" id="CHEBI:30616"/>
    </ligand>
</feature>
<reference evidence="8 9" key="1">
    <citation type="submission" date="2014-11" db="EMBL/GenBank/DDBJ databases">
        <title>A Rickettsiales Symbiont of Amoebae With Ancient Features.</title>
        <authorList>
            <person name="Schulz F."/>
            <person name="Martijn J."/>
            <person name="Wascher F."/>
            <person name="Kostanjsek R."/>
            <person name="Ettema T.J."/>
            <person name="Horn M."/>
        </authorList>
    </citation>
    <scope>NUCLEOTIDE SEQUENCE [LARGE SCALE GENOMIC DNA]</scope>
    <source>
        <strain evidence="8 9">UWC36</strain>
    </source>
</reference>
<gene>
    <name evidence="6" type="primary">tilS</name>
    <name evidence="8" type="ORF">NF27_DP01830</name>
</gene>
<dbReference type="PANTHER" id="PTHR43033">
    <property type="entry name" value="TRNA(ILE)-LYSIDINE SYNTHASE-RELATED"/>
    <property type="match status" value="1"/>
</dbReference>
<dbReference type="Proteomes" id="UP000031258">
    <property type="component" value="Unassembled WGS sequence"/>
</dbReference>
<comment type="caution">
    <text evidence="8">The sequence shown here is derived from an EMBL/GenBank/DDBJ whole genome shotgun (WGS) entry which is preliminary data.</text>
</comment>
<comment type="catalytic activity">
    <reaction evidence="5 6">
        <text>cytidine(34) in tRNA(Ile2) + L-lysine + ATP = lysidine(34) in tRNA(Ile2) + AMP + diphosphate + H(+)</text>
        <dbReference type="Rhea" id="RHEA:43744"/>
        <dbReference type="Rhea" id="RHEA-COMP:10625"/>
        <dbReference type="Rhea" id="RHEA-COMP:10670"/>
        <dbReference type="ChEBI" id="CHEBI:15378"/>
        <dbReference type="ChEBI" id="CHEBI:30616"/>
        <dbReference type="ChEBI" id="CHEBI:32551"/>
        <dbReference type="ChEBI" id="CHEBI:33019"/>
        <dbReference type="ChEBI" id="CHEBI:82748"/>
        <dbReference type="ChEBI" id="CHEBI:83665"/>
        <dbReference type="ChEBI" id="CHEBI:456215"/>
        <dbReference type="EC" id="6.3.4.19"/>
    </reaction>
</comment>
<dbReference type="GO" id="GO:0005737">
    <property type="term" value="C:cytoplasm"/>
    <property type="evidence" value="ECO:0007669"/>
    <property type="project" value="UniProtKB-SubCell"/>
</dbReference>
<dbReference type="InterPro" id="IPR014729">
    <property type="entry name" value="Rossmann-like_a/b/a_fold"/>
</dbReference>
<dbReference type="SUPFAM" id="SSF52402">
    <property type="entry name" value="Adenine nucleotide alpha hydrolases-like"/>
    <property type="match status" value="1"/>
</dbReference>
<evidence type="ECO:0000256" key="5">
    <source>
        <dbReference type="ARBA" id="ARBA00048539"/>
    </source>
</evidence>
<dbReference type="GO" id="GO:0005524">
    <property type="term" value="F:ATP binding"/>
    <property type="evidence" value="ECO:0007669"/>
    <property type="project" value="UniProtKB-UniRule"/>
</dbReference>
<dbReference type="STRING" id="86105.NF27_DP01830"/>
<evidence type="ECO:0000256" key="1">
    <source>
        <dbReference type="ARBA" id="ARBA00022598"/>
    </source>
</evidence>
<evidence type="ECO:0000313" key="8">
    <source>
        <dbReference type="EMBL" id="KIE05639.1"/>
    </source>
</evidence>
<evidence type="ECO:0000259" key="7">
    <source>
        <dbReference type="Pfam" id="PF01171"/>
    </source>
</evidence>
<dbReference type="InterPro" id="IPR011063">
    <property type="entry name" value="TilS/TtcA_N"/>
</dbReference>
<dbReference type="EMBL" id="JSWE01000092">
    <property type="protein sequence ID" value="KIE05639.1"/>
    <property type="molecule type" value="Genomic_DNA"/>
</dbReference>
<evidence type="ECO:0000256" key="6">
    <source>
        <dbReference type="HAMAP-Rule" id="MF_01161"/>
    </source>
</evidence>
<feature type="domain" description="tRNA(Ile)-lysidine/2-thiocytidine synthase N-terminal" evidence="7">
    <location>
        <begin position="24"/>
        <end position="202"/>
    </location>
</feature>
<keyword evidence="4 6" id="KW-0067">ATP-binding</keyword>
<dbReference type="PATRIC" id="fig|86105.3.peg.733"/>
<dbReference type="AlphaFoldDB" id="A0A0C1QJE0"/>
<evidence type="ECO:0000313" key="9">
    <source>
        <dbReference type="Proteomes" id="UP000031258"/>
    </source>
</evidence>
<evidence type="ECO:0000256" key="3">
    <source>
        <dbReference type="ARBA" id="ARBA00022741"/>
    </source>
</evidence>
<proteinExistence type="inferred from homology"/>
<evidence type="ECO:0000256" key="2">
    <source>
        <dbReference type="ARBA" id="ARBA00022694"/>
    </source>
</evidence>
<protein>
    <recommendedName>
        <fullName evidence="6">tRNA(Ile)-lysidine synthase</fullName>
        <ecNumber evidence="6">6.3.4.19</ecNumber>
    </recommendedName>
    <alternativeName>
        <fullName evidence="6">tRNA(Ile)-2-lysyl-cytidine synthase</fullName>
    </alternativeName>
    <alternativeName>
        <fullName evidence="6">tRNA(Ile)-lysidine synthetase</fullName>
    </alternativeName>
</protein>
<sequence length="437" mass="51012">MIIDFSIFEAEIRSLLEHKQVDRIAIAVSGGADSMCLTYLCREWAKATNTEIICLIVDHKFRQESTIEAESVRKRLLEKELRTEILTFHTKKPKANLHAIAREERYNLLTNFCKKNNIKYLLTAHNRNDQAETVLMRIFRGTGIDGLTGIPMHYEINNISILRPLLSFSREEIEATLTYAEWEWVNDPSNLNEKYERSKIRKLINALPEKQLIISRLNLLAKNSTRAKSFLNSHSNKVYEEISYEGKFGEIYLNKAEFLKLDEEIALRILTKTLNRVSGNHYPPRLESLKLLYNLIMENKSFIKTLWGCEIKAKAEALLFYRELKAVEHIKKLIPHQETIWDKRYEIKVTEELSVGALNQQGLKTLKTWIKKRTVFKLPYNNETLEATVENYNKFSEKLPAKLLYTTPGLFKDGKLVFYPILNIGLQEYKIDFSRKS</sequence>
<comment type="subcellular location">
    <subcellularLocation>
        <location evidence="6">Cytoplasm</location>
    </subcellularLocation>
</comment>
<organism evidence="8 9">
    <name type="scientific">Candidatus Jidaibacter acanthamoebae</name>
    <dbReference type="NCBI Taxonomy" id="86105"/>
    <lineage>
        <taxon>Bacteria</taxon>
        <taxon>Pseudomonadati</taxon>
        <taxon>Pseudomonadota</taxon>
        <taxon>Alphaproteobacteria</taxon>
        <taxon>Rickettsiales</taxon>
        <taxon>Candidatus Midichloriaceae</taxon>
        <taxon>Candidatus Jidaibacter</taxon>
    </lineage>
</organism>
<comment type="function">
    <text evidence="6">Ligates lysine onto the cytidine present at position 34 of the AUA codon-specific tRNA(Ile) that contains the anticodon CAU, in an ATP-dependent manner. Cytidine is converted to lysidine, thus changing the amino acid specificity of the tRNA from methionine to isoleucine.</text>
</comment>
<dbReference type="HAMAP" id="MF_01161">
    <property type="entry name" value="tRNA_Ile_lys_synt"/>
    <property type="match status" value="1"/>
</dbReference>
<dbReference type="OrthoDB" id="9807403at2"/>
<keyword evidence="1 6" id="KW-0436">Ligase</keyword>
<dbReference type="Gene3D" id="3.40.50.620">
    <property type="entry name" value="HUPs"/>
    <property type="match status" value="1"/>
</dbReference>
<keyword evidence="2 6" id="KW-0819">tRNA processing</keyword>
<dbReference type="Pfam" id="PF01171">
    <property type="entry name" value="ATP_bind_3"/>
    <property type="match status" value="1"/>
</dbReference>
<dbReference type="GO" id="GO:0032267">
    <property type="term" value="F:tRNA(Ile)-lysidine synthase activity"/>
    <property type="evidence" value="ECO:0007669"/>
    <property type="project" value="UniProtKB-EC"/>
</dbReference>
<comment type="domain">
    <text evidence="6">The N-terminal region contains the highly conserved SGGXDS motif, predicted to be a P-loop motif involved in ATP binding.</text>
</comment>
<dbReference type="CDD" id="cd01992">
    <property type="entry name" value="TilS_N"/>
    <property type="match status" value="1"/>
</dbReference>
<keyword evidence="9" id="KW-1185">Reference proteome</keyword>
<dbReference type="EC" id="6.3.4.19" evidence="6"/>
<evidence type="ECO:0000256" key="4">
    <source>
        <dbReference type="ARBA" id="ARBA00022840"/>
    </source>
</evidence>
<dbReference type="PANTHER" id="PTHR43033:SF1">
    <property type="entry name" value="TRNA(ILE)-LYSIDINE SYNTHASE-RELATED"/>
    <property type="match status" value="1"/>
</dbReference>
<dbReference type="InterPro" id="IPR012094">
    <property type="entry name" value="tRNA_Ile_lys_synt"/>
</dbReference>